<evidence type="ECO:0000313" key="1">
    <source>
        <dbReference type="EMBL" id="CAK6432995.1"/>
    </source>
</evidence>
<accession>A0ABN9Z3T7</accession>
<reference evidence="1" key="1">
    <citation type="submission" date="2023-12" db="EMBL/GenBank/DDBJ databases">
        <authorList>
            <person name="Brown T."/>
        </authorList>
    </citation>
    <scope>NUCLEOTIDE SEQUENCE</scope>
</reference>
<evidence type="ECO:0000313" key="2">
    <source>
        <dbReference type="Proteomes" id="UP001314169"/>
    </source>
</evidence>
<keyword evidence="2" id="KW-1185">Reference proteome</keyword>
<gene>
    <name evidence="1" type="ORF">MPIPNATIZW_LOCUS1301</name>
</gene>
<dbReference type="EMBL" id="OY882858">
    <property type="protein sequence ID" value="CAK6432995.1"/>
    <property type="molecule type" value="Genomic_DNA"/>
</dbReference>
<protein>
    <submittedName>
        <fullName evidence="1">Uncharacterized protein</fullName>
    </submittedName>
</protein>
<proteinExistence type="predicted"/>
<sequence length="122" mass="13775">MVWWNLWPFPRPRLLRPADVSPRISLLVDWFSDPLGVGISSDSFMEWINEDNLKEFVRGIFATPVRIQDSQSPTVASSSLFGNRLKTPSKLQLVNTAMDGLAIGRTLRNRAFAATTAHEFDI</sequence>
<name>A0ABN9Z3T7_PIPNA</name>
<dbReference type="Proteomes" id="UP001314169">
    <property type="component" value="Chromosome 1"/>
</dbReference>
<organism evidence="1 2">
    <name type="scientific">Pipistrellus nathusii</name>
    <name type="common">Nathusius' pipistrelle</name>
    <dbReference type="NCBI Taxonomy" id="59473"/>
    <lineage>
        <taxon>Eukaryota</taxon>
        <taxon>Metazoa</taxon>
        <taxon>Chordata</taxon>
        <taxon>Craniata</taxon>
        <taxon>Vertebrata</taxon>
        <taxon>Euteleostomi</taxon>
        <taxon>Mammalia</taxon>
        <taxon>Eutheria</taxon>
        <taxon>Laurasiatheria</taxon>
        <taxon>Chiroptera</taxon>
        <taxon>Yangochiroptera</taxon>
        <taxon>Vespertilionidae</taxon>
        <taxon>Pipistrellus</taxon>
    </lineage>
</organism>